<dbReference type="InParanoid" id="A0E4Q1"/>
<dbReference type="EMBL" id="CT868658">
    <property type="protein sequence ID" value="CAK90268.1"/>
    <property type="molecule type" value="Genomic_DNA"/>
</dbReference>
<dbReference type="CDD" id="cd23767">
    <property type="entry name" value="IQCD"/>
    <property type="match status" value="1"/>
</dbReference>
<sequence>MGNCQQCTNFGLSNQTPELRTKQTKPKQKLNFTNKFTHQNIKGLIKIQAAFKGYLARKQYFNENLFIRQFSLLSTQQKQSSPIHYHDIQEYDASDDSPNQPQYLIMRKSMIQEYLLEEEEVNKKFVEAIQQCQSNCNKDITDNQSQISESSPPSSLIKQFSFDMSALCFIPKSKNDQLLTLTRSQIKLPIILMINGAYYEGQWNNGKANGFGKYTMIDNSSYVGEWFNNKAHGFGTFQLLDGETFRGHWIENVVEGQGKYTFADGTYYEGEWKNDLPNGIGIQTYSNGWSYEGSFLNGIKNGQGILRFPDGSIYEGTFEGDVPQGVGALKFHDGRNYTGDWKNGVKHGKGIFKWPDGSKYDGYYINDEREGYGILYWPNGQKYLGLWKQGLFHGNGQIMKPNGTLIRGKWIKGKRIQSKLNTNASGKTKTSQID</sequence>
<keyword evidence="3" id="KW-1185">Reference proteome</keyword>
<dbReference type="Gene3D" id="2.20.110.10">
    <property type="entry name" value="Histone H3 K4-specific methyltransferase SET7/9 N-terminal domain"/>
    <property type="match status" value="5"/>
</dbReference>
<dbReference type="KEGG" id="ptm:GSPATT00023443001"/>
<gene>
    <name evidence="2" type="ORF">GSPATT00023443001</name>
</gene>
<accession>A0E4Q1</accession>
<dbReference type="RefSeq" id="XP_001457665.1">
    <property type="nucleotide sequence ID" value="XM_001457628.1"/>
</dbReference>
<dbReference type="InterPro" id="IPR000048">
    <property type="entry name" value="IQ_motif_EF-hand-BS"/>
</dbReference>
<dbReference type="PANTHER" id="PTHR23084:SF263">
    <property type="entry name" value="MORN REPEAT-CONTAINING PROTEIN 1"/>
    <property type="match status" value="1"/>
</dbReference>
<dbReference type="PROSITE" id="PS50096">
    <property type="entry name" value="IQ"/>
    <property type="match status" value="1"/>
</dbReference>
<dbReference type="SUPFAM" id="SSF82185">
    <property type="entry name" value="Histone H3 K4-specific methyltransferase SET7/9 N-terminal domain"/>
    <property type="match status" value="3"/>
</dbReference>
<dbReference type="SMART" id="SM00698">
    <property type="entry name" value="MORN"/>
    <property type="match status" value="9"/>
</dbReference>
<dbReference type="InterPro" id="IPR003409">
    <property type="entry name" value="MORN"/>
</dbReference>
<evidence type="ECO:0000313" key="2">
    <source>
        <dbReference type="EMBL" id="CAK90268.1"/>
    </source>
</evidence>
<dbReference type="eggNOG" id="KOG0229">
    <property type="taxonomic scope" value="Eukaryota"/>
</dbReference>
<dbReference type="OMA" id="WNNGKAN"/>
<evidence type="ECO:0008006" key="4">
    <source>
        <dbReference type="Google" id="ProtNLM"/>
    </source>
</evidence>
<dbReference type="STRING" id="5888.A0E4Q1"/>
<dbReference type="PANTHER" id="PTHR23084">
    <property type="entry name" value="PHOSPHATIDYLINOSITOL-4-PHOSPHATE 5-KINASE RELATED"/>
    <property type="match status" value="1"/>
</dbReference>
<organism evidence="2 3">
    <name type="scientific">Paramecium tetraurelia</name>
    <dbReference type="NCBI Taxonomy" id="5888"/>
    <lineage>
        <taxon>Eukaryota</taxon>
        <taxon>Sar</taxon>
        <taxon>Alveolata</taxon>
        <taxon>Ciliophora</taxon>
        <taxon>Intramacronucleata</taxon>
        <taxon>Oligohymenophorea</taxon>
        <taxon>Peniculida</taxon>
        <taxon>Parameciidae</taxon>
        <taxon>Paramecium</taxon>
    </lineage>
</organism>
<name>A0E4Q1_PARTE</name>
<dbReference type="HOGENOM" id="CLU_032017_1_3_1"/>
<dbReference type="AlphaFoldDB" id="A0E4Q1"/>
<dbReference type="Pfam" id="PF02493">
    <property type="entry name" value="MORN"/>
    <property type="match status" value="9"/>
</dbReference>
<keyword evidence="1" id="KW-0677">Repeat</keyword>
<dbReference type="Proteomes" id="UP000000600">
    <property type="component" value="Unassembled WGS sequence"/>
</dbReference>
<proteinExistence type="predicted"/>
<protein>
    <recommendedName>
        <fullName evidence="4">MORN repeat protein</fullName>
    </recommendedName>
</protein>
<dbReference type="Pfam" id="PF00612">
    <property type="entry name" value="IQ"/>
    <property type="match status" value="1"/>
</dbReference>
<dbReference type="GeneID" id="5043450"/>
<reference evidence="2 3" key="1">
    <citation type="journal article" date="2006" name="Nature">
        <title>Global trends of whole-genome duplications revealed by the ciliate Paramecium tetraurelia.</title>
        <authorList>
            <consortium name="Genoscope"/>
            <person name="Aury J.-M."/>
            <person name="Jaillon O."/>
            <person name="Duret L."/>
            <person name="Noel B."/>
            <person name="Jubin C."/>
            <person name="Porcel B.M."/>
            <person name="Segurens B."/>
            <person name="Daubin V."/>
            <person name="Anthouard V."/>
            <person name="Aiach N."/>
            <person name="Arnaiz O."/>
            <person name="Billaut A."/>
            <person name="Beisson J."/>
            <person name="Blanc I."/>
            <person name="Bouhouche K."/>
            <person name="Camara F."/>
            <person name="Duharcourt S."/>
            <person name="Guigo R."/>
            <person name="Gogendeau D."/>
            <person name="Katinka M."/>
            <person name="Keller A.-M."/>
            <person name="Kissmehl R."/>
            <person name="Klotz C."/>
            <person name="Koll F."/>
            <person name="Le Moue A."/>
            <person name="Lepere C."/>
            <person name="Malinsky S."/>
            <person name="Nowacki M."/>
            <person name="Nowak J.K."/>
            <person name="Plattner H."/>
            <person name="Poulain J."/>
            <person name="Ruiz F."/>
            <person name="Serrano V."/>
            <person name="Zagulski M."/>
            <person name="Dessen P."/>
            <person name="Betermier M."/>
            <person name="Weissenbach J."/>
            <person name="Scarpelli C."/>
            <person name="Schachter V."/>
            <person name="Sperling L."/>
            <person name="Meyer E."/>
            <person name="Cohen J."/>
            <person name="Wincker P."/>
        </authorList>
    </citation>
    <scope>NUCLEOTIDE SEQUENCE [LARGE SCALE GENOMIC DNA]</scope>
    <source>
        <strain evidence="2 3">Stock d4-2</strain>
    </source>
</reference>
<evidence type="ECO:0000313" key="3">
    <source>
        <dbReference type="Proteomes" id="UP000000600"/>
    </source>
</evidence>
<dbReference type="OrthoDB" id="300500at2759"/>
<evidence type="ECO:0000256" key="1">
    <source>
        <dbReference type="ARBA" id="ARBA00022737"/>
    </source>
</evidence>